<evidence type="ECO:0000256" key="1">
    <source>
        <dbReference type="ARBA" id="ARBA00010088"/>
    </source>
</evidence>
<dbReference type="GO" id="GO:0004301">
    <property type="term" value="F:epoxide hydrolase activity"/>
    <property type="evidence" value="ECO:0007669"/>
    <property type="project" value="TreeGrafter"/>
</dbReference>
<dbReference type="PANTHER" id="PTHR21661:SF39">
    <property type="entry name" value="HYDROLASE, PUTATIVE (AFU_ORTHOLOGUE AFUA_3G08960)-RELATED"/>
    <property type="match status" value="1"/>
</dbReference>
<dbReference type="EMBL" id="SOSA01000015">
    <property type="protein sequence ID" value="THC99557.1"/>
    <property type="molecule type" value="Genomic_DNA"/>
</dbReference>
<gene>
    <name evidence="4" type="ORF">EYZ11_000926</name>
</gene>
<accession>A0A4S3JVW3</accession>
<dbReference type="VEuPathDB" id="FungiDB:EYZ11_000926"/>
<dbReference type="AlphaFoldDB" id="A0A4S3JVW3"/>
<comment type="similarity">
    <text evidence="1">Belongs to the peptidase S33 family.</text>
</comment>
<dbReference type="PRINTS" id="PR00412">
    <property type="entry name" value="EPOXHYDRLASE"/>
</dbReference>
<evidence type="ECO:0000313" key="4">
    <source>
        <dbReference type="EMBL" id="THC99557.1"/>
    </source>
</evidence>
<evidence type="ECO:0000259" key="3">
    <source>
        <dbReference type="Pfam" id="PF06441"/>
    </source>
</evidence>
<dbReference type="InterPro" id="IPR010497">
    <property type="entry name" value="Epoxide_hydro_N"/>
</dbReference>
<dbReference type="InterPro" id="IPR016292">
    <property type="entry name" value="Epoxide_hydrolase"/>
</dbReference>
<protein>
    <recommendedName>
        <fullName evidence="3">Epoxide hydrolase N-terminal domain-containing protein</fullName>
    </recommendedName>
</protein>
<feature type="domain" description="Epoxide hydrolase N-terminal" evidence="3">
    <location>
        <begin position="10"/>
        <end position="122"/>
    </location>
</feature>
<name>A0A4S3JVW3_9EURO</name>
<dbReference type="PIRSF" id="PIRSF001112">
    <property type="entry name" value="Epoxide_hydrolase"/>
    <property type="match status" value="1"/>
</dbReference>
<dbReference type="InterPro" id="IPR029058">
    <property type="entry name" value="AB_hydrolase_fold"/>
</dbReference>
<organism evidence="4 5">
    <name type="scientific">Aspergillus tanneri</name>
    <dbReference type="NCBI Taxonomy" id="1220188"/>
    <lineage>
        <taxon>Eukaryota</taxon>
        <taxon>Fungi</taxon>
        <taxon>Dikarya</taxon>
        <taxon>Ascomycota</taxon>
        <taxon>Pezizomycotina</taxon>
        <taxon>Eurotiomycetes</taxon>
        <taxon>Eurotiomycetidae</taxon>
        <taxon>Eurotiales</taxon>
        <taxon>Aspergillaceae</taxon>
        <taxon>Aspergillus</taxon>
        <taxon>Aspergillus subgen. Circumdati</taxon>
    </lineage>
</organism>
<keyword evidence="2" id="KW-0378">Hydrolase</keyword>
<evidence type="ECO:0000313" key="5">
    <source>
        <dbReference type="Proteomes" id="UP000308092"/>
    </source>
</evidence>
<evidence type="ECO:0000256" key="2">
    <source>
        <dbReference type="ARBA" id="ARBA00022801"/>
    </source>
</evidence>
<dbReference type="SUPFAM" id="SSF53474">
    <property type="entry name" value="alpha/beta-Hydrolases"/>
    <property type="match status" value="1"/>
</dbReference>
<sequence>MCSPGWKSCQPFEVAIPDTALQDLSKLLELSRLPQESFENLQLDRRYGVTFPWMKNAKDVWETHFDWRKNEEFINSFPQYITTVVDNDKNEYDIHFAALFSDQKKAIPILLLHGWPGSFLEFLPMLDMIRKKLPRSEAPYHLIVPSLVGYAFSSKPPVHKDFRIEDGARILDIFMDNLGFSSGYVVHGGDLGSDTARVMGAKHASCKAVHINFCYMAEPSGMEPLELDDVDRIGLERGRKFVSVGNAYAKEHATRPSTVGIAVSTNPLSLLAWIGEKYLEWSEKDPDLDTILETLFEPDSIGSHANPEWYIKKPLGFSSFLHEIAPTPASWVRTTGNLVFYRRHDKGGHFAALEQPELLWNDIEAFVQQLVRTAIFQKPEQSLCVNVDA</sequence>
<reference evidence="4 5" key="1">
    <citation type="submission" date="2019-03" db="EMBL/GenBank/DDBJ databases">
        <title>The genome sequence of a newly discovered highly antifungal drug resistant Aspergillus species, Aspergillus tanneri NIH 1004.</title>
        <authorList>
            <person name="Mounaud S."/>
            <person name="Singh I."/>
            <person name="Joardar V."/>
            <person name="Pakala S."/>
            <person name="Pakala S."/>
            <person name="Venepally P."/>
            <person name="Hoover J."/>
            <person name="Nierman W."/>
            <person name="Chung J."/>
            <person name="Losada L."/>
        </authorList>
    </citation>
    <scope>NUCLEOTIDE SEQUENCE [LARGE SCALE GENOMIC DNA]</scope>
    <source>
        <strain evidence="4 5">NIH1004</strain>
    </source>
</reference>
<dbReference type="GO" id="GO:0097176">
    <property type="term" value="P:epoxide metabolic process"/>
    <property type="evidence" value="ECO:0007669"/>
    <property type="project" value="TreeGrafter"/>
</dbReference>
<dbReference type="InterPro" id="IPR000639">
    <property type="entry name" value="Epox_hydrolase-like"/>
</dbReference>
<dbReference type="Pfam" id="PF06441">
    <property type="entry name" value="EHN"/>
    <property type="match status" value="1"/>
</dbReference>
<keyword evidence="5" id="KW-1185">Reference proteome</keyword>
<dbReference type="STRING" id="1220188.A0A4S3JVW3"/>
<proteinExistence type="inferred from homology"/>
<comment type="caution">
    <text evidence="4">The sequence shown here is derived from an EMBL/GenBank/DDBJ whole genome shotgun (WGS) entry which is preliminary data.</text>
</comment>
<dbReference type="Gene3D" id="3.40.50.1820">
    <property type="entry name" value="alpha/beta hydrolase"/>
    <property type="match status" value="1"/>
</dbReference>
<dbReference type="Proteomes" id="UP000308092">
    <property type="component" value="Unassembled WGS sequence"/>
</dbReference>
<dbReference type="PANTHER" id="PTHR21661">
    <property type="entry name" value="EPOXIDE HYDROLASE 1-RELATED"/>
    <property type="match status" value="1"/>
</dbReference>